<reference evidence="2 3" key="1">
    <citation type="journal article" date="2016" name="Appl. Microbiol. Biotechnol.">
        <title>Characterization of T-DNA insertion mutants with decreased virulence in the entomopathogenic fungus Beauveria bassiana JEF-007.</title>
        <authorList>
            <person name="Kim S."/>
            <person name="Lee S.J."/>
            <person name="Nai Y.S."/>
            <person name="Yu J.S."/>
            <person name="Lee M.R."/>
            <person name="Yang Y.T."/>
            <person name="Kim J.S."/>
        </authorList>
    </citation>
    <scope>NUCLEOTIDE SEQUENCE [LARGE SCALE GENOMIC DNA]</scope>
    <source>
        <strain evidence="2 3">JEF-007</strain>
    </source>
</reference>
<feature type="compositionally biased region" description="Polar residues" evidence="1">
    <location>
        <begin position="217"/>
        <end position="227"/>
    </location>
</feature>
<gene>
    <name evidence="2" type="ORF">BM221_006875</name>
</gene>
<evidence type="ECO:0000313" key="3">
    <source>
        <dbReference type="Proteomes" id="UP000235728"/>
    </source>
</evidence>
<comment type="caution">
    <text evidence="2">The sequence shown here is derived from an EMBL/GenBank/DDBJ whole genome shotgun (WGS) entry which is preliminary data.</text>
</comment>
<dbReference type="AlphaFoldDB" id="A0A2N6NIV6"/>
<evidence type="ECO:0000313" key="2">
    <source>
        <dbReference type="EMBL" id="PMB67213.1"/>
    </source>
</evidence>
<feature type="region of interest" description="Disordered" evidence="1">
    <location>
        <begin position="273"/>
        <end position="298"/>
    </location>
</feature>
<accession>A0A2N6NIV6</accession>
<feature type="region of interest" description="Disordered" evidence="1">
    <location>
        <begin position="202"/>
        <end position="252"/>
    </location>
</feature>
<protein>
    <submittedName>
        <fullName evidence="2">Uncharacterized protein</fullName>
    </submittedName>
</protein>
<evidence type="ECO:0000256" key="1">
    <source>
        <dbReference type="SAM" id="MobiDB-lite"/>
    </source>
</evidence>
<dbReference type="EMBL" id="MRVG01000007">
    <property type="protein sequence ID" value="PMB67213.1"/>
    <property type="molecule type" value="Genomic_DNA"/>
</dbReference>
<sequence length="500" mass="56373">MGGSMPLPRISGFSEAFFSGNKLPPDVEHVMSSILGNNRFQKGNRAARSYANLVVLFRMMLFYAPLMHDARFWKWVTEDWGIVKGDKRDTVSGIANFYSDARYAAFGAAEQRISLLVRLVTEWLLIRPRPEIRHSAEVDEATVAATRTAWLKIRDWHVDMLMDAKLPPCLAGVEPPEKKVTSLWETDPEVVALLKEIQPSRKSKTLAHKAGTPKMTGVQTQLASPSVDQPLLERKRKSSSSPGETGEGKSMLASDNFFFDECHFTLRSEPKQDELTYSMSPDHTPKRTHLSENSDSSEHHFVPETVASFDMIDLTDAGDASLPVLPPSPKPARALIQSKLTQYTDRHAAAADAAPDQLQQEQNVQSQRIMSQSRRRREDLTVQLRRMASQTRRQREELRAQYETRTAACMAPSPAIGVEYSIMASEERQLYETRLRGLEARLAALERAQRDDANWARATGQSLHEANDRSIQSLQEVLVAIETLQRTTSILLEDSEKREE</sequence>
<feature type="region of interest" description="Disordered" evidence="1">
    <location>
        <begin position="346"/>
        <end position="379"/>
    </location>
</feature>
<organism evidence="2 3">
    <name type="scientific">Beauveria bassiana</name>
    <name type="common">White muscardine disease fungus</name>
    <name type="synonym">Tritirachium shiotae</name>
    <dbReference type="NCBI Taxonomy" id="176275"/>
    <lineage>
        <taxon>Eukaryota</taxon>
        <taxon>Fungi</taxon>
        <taxon>Dikarya</taxon>
        <taxon>Ascomycota</taxon>
        <taxon>Pezizomycotina</taxon>
        <taxon>Sordariomycetes</taxon>
        <taxon>Hypocreomycetidae</taxon>
        <taxon>Hypocreales</taxon>
        <taxon>Cordycipitaceae</taxon>
        <taxon>Beauveria</taxon>
    </lineage>
</organism>
<proteinExistence type="predicted"/>
<feature type="compositionally biased region" description="Basic and acidic residues" evidence="1">
    <location>
        <begin position="283"/>
        <end position="298"/>
    </location>
</feature>
<dbReference type="Proteomes" id="UP000235728">
    <property type="component" value="Unassembled WGS sequence"/>
</dbReference>
<name>A0A2N6NIV6_BEABA</name>
<dbReference type="OMA" id="HVDMLMD"/>